<dbReference type="PROSITE" id="PS51903">
    <property type="entry name" value="CLP_R"/>
    <property type="match status" value="1"/>
</dbReference>
<keyword evidence="1" id="KW-0677">Repeat</keyword>
<dbReference type="PATRIC" id="fig|1653479.3.peg.521"/>
<dbReference type="AlphaFoldDB" id="A0A143QH61"/>
<evidence type="ECO:0000313" key="3">
    <source>
        <dbReference type="EMBL" id="AMY21832.1"/>
    </source>
</evidence>
<proteinExistence type="predicted"/>
<dbReference type="OrthoDB" id="3628183at2"/>
<dbReference type="InterPro" id="IPR036628">
    <property type="entry name" value="Clp_N_dom_sf"/>
</dbReference>
<feature type="domain" description="Clp R" evidence="2">
    <location>
        <begin position="2"/>
        <end position="167"/>
    </location>
</feature>
<dbReference type="InterPro" id="IPR004176">
    <property type="entry name" value="Clp_R_N"/>
</dbReference>
<dbReference type="GO" id="GO:0006508">
    <property type="term" value="P:proteolysis"/>
    <property type="evidence" value="ECO:0007669"/>
    <property type="project" value="UniProtKB-KW"/>
</dbReference>
<dbReference type="GO" id="GO:0008233">
    <property type="term" value="F:peptidase activity"/>
    <property type="evidence" value="ECO:0007669"/>
    <property type="project" value="UniProtKB-KW"/>
</dbReference>
<keyword evidence="3" id="KW-0378">Hydrolase</keyword>
<keyword evidence="3" id="KW-0067">ATP-binding</keyword>
<accession>A0A143QH61</accession>
<dbReference type="GO" id="GO:0005524">
    <property type="term" value="F:ATP binding"/>
    <property type="evidence" value="ECO:0007669"/>
    <property type="project" value="UniProtKB-KW"/>
</dbReference>
<evidence type="ECO:0000313" key="4">
    <source>
        <dbReference type="Proteomes" id="UP000076038"/>
    </source>
</evidence>
<protein>
    <submittedName>
        <fullName evidence="3">ATP-dependent Clp protease ATP-binding subunit ClpC1</fullName>
    </submittedName>
</protein>
<dbReference type="SUPFAM" id="SSF81923">
    <property type="entry name" value="Double Clp-N motif"/>
    <property type="match status" value="1"/>
</dbReference>
<dbReference type="Gene3D" id="1.10.1780.10">
    <property type="entry name" value="Clp, N-terminal domain"/>
    <property type="match status" value="2"/>
</dbReference>
<dbReference type="Proteomes" id="UP000076038">
    <property type="component" value="Chromosome"/>
</dbReference>
<dbReference type="RefSeq" id="WP_063216109.1">
    <property type="nucleotide sequence ID" value="NZ_CP015220.1"/>
</dbReference>
<reference evidence="4" key="2">
    <citation type="submission" date="2016-04" db="EMBL/GenBank/DDBJ databases">
        <title>Complete Genome and Plasmid Sequences for Rhodococcus fascians D188 and Draft Sequences for Rhodococcus spp. Isolates PBTS 1 and PBTS 2.</title>
        <authorList>
            <person name="Stamer R."/>
            <person name="Vereecke D."/>
            <person name="Zhang Y."/>
            <person name="Schilkey F."/>
            <person name="Devitt N."/>
            <person name="Randall J."/>
        </authorList>
    </citation>
    <scope>NUCLEOTIDE SEQUENCE [LARGE SCALE GENOMIC DNA]</scope>
    <source>
        <strain evidence="4">PBTS2</strain>
    </source>
</reference>
<organism evidence="3 4">
    <name type="scientific">Rhodococcoides fascians</name>
    <name type="common">Rhodococcus fascians</name>
    <dbReference type="NCBI Taxonomy" id="1828"/>
    <lineage>
        <taxon>Bacteria</taxon>
        <taxon>Bacillati</taxon>
        <taxon>Actinomycetota</taxon>
        <taxon>Actinomycetes</taxon>
        <taxon>Mycobacteriales</taxon>
        <taxon>Nocardiaceae</taxon>
        <taxon>Rhodococcoides</taxon>
    </lineage>
</organism>
<evidence type="ECO:0000259" key="2">
    <source>
        <dbReference type="PROSITE" id="PS51903"/>
    </source>
</evidence>
<name>A0A143QH61_RHOFA</name>
<keyword evidence="4" id="KW-1185">Reference proteome</keyword>
<reference evidence="3 4" key="1">
    <citation type="journal article" date="2016" name="Genome Announc.">
        <title>Complete Genome and Plasmid Sequences for Rhodococcus fascians D188 and Draft Sequences for Rhodococcus Isolates PBTS 1 and PBTS 2.</title>
        <authorList>
            <person name="Stamler R.A."/>
            <person name="Vereecke D."/>
            <person name="Zhang Y."/>
            <person name="Schilkey F."/>
            <person name="Devitt N."/>
            <person name="Randall J.J."/>
        </authorList>
    </citation>
    <scope>NUCLEOTIDE SEQUENCE [LARGE SCALE GENOMIC DNA]</scope>
    <source>
        <strain evidence="3 4">PBTS2</strain>
    </source>
</reference>
<dbReference type="EMBL" id="CP015220">
    <property type="protein sequence ID" value="AMY21832.1"/>
    <property type="molecule type" value="Genomic_DNA"/>
</dbReference>
<keyword evidence="3" id="KW-0547">Nucleotide-binding</keyword>
<gene>
    <name evidence="3" type="primary">clpC1_1</name>
    <name evidence="3" type="ORF">A3Q41_00512</name>
</gene>
<keyword evidence="3" id="KW-0645">Protease</keyword>
<dbReference type="Pfam" id="PF02861">
    <property type="entry name" value="Clp_N"/>
    <property type="match status" value="2"/>
</dbReference>
<dbReference type="KEGG" id="rhs:A3Q41_00512"/>
<evidence type="ECO:0000256" key="1">
    <source>
        <dbReference type="PROSITE-ProRule" id="PRU01251"/>
    </source>
</evidence>
<sequence>MFERFTTQARAVVISARLHARALHSERIEPIHLFLGALDKADEPLGSALAEAGFTLDNALEDVLSRDARALRSIGIDLHDVIDTVETAVGFGDVDHSNDSHLPFAPSAKEAMKLALKEAVRLRDREIGVEHMLLGVIAGADPSFTELVSVRGSLDDLRDAVLLVRTT</sequence>